<reference evidence="6" key="1">
    <citation type="journal article" date="2023" name="Commun. Biol.">
        <title>Genome analysis of Parmales, the sister group of diatoms, reveals the evolutionary specialization of diatoms from phago-mixotrophs to photoautotrophs.</title>
        <authorList>
            <person name="Ban H."/>
            <person name="Sato S."/>
            <person name="Yoshikawa S."/>
            <person name="Yamada K."/>
            <person name="Nakamura Y."/>
            <person name="Ichinomiya M."/>
            <person name="Sato N."/>
            <person name="Blanc-Mathieu R."/>
            <person name="Endo H."/>
            <person name="Kuwata A."/>
            <person name="Ogata H."/>
        </authorList>
    </citation>
    <scope>NUCLEOTIDE SEQUENCE [LARGE SCALE GENOMIC DNA]</scope>
    <source>
        <strain evidence="6">NIES 3699</strain>
    </source>
</reference>
<gene>
    <name evidence="5" type="ORF">TrVE_jg6295</name>
</gene>
<feature type="region of interest" description="Disordered" evidence="4">
    <location>
        <begin position="64"/>
        <end position="109"/>
    </location>
</feature>
<evidence type="ECO:0000256" key="1">
    <source>
        <dbReference type="ARBA" id="ARBA00004604"/>
    </source>
</evidence>
<protein>
    <recommendedName>
        <fullName evidence="7">Ribosome biogenesis protein SLX9</fullName>
    </recommendedName>
</protein>
<keyword evidence="3" id="KW-0539">Nucleus</keyword>
<dbReference type="GO" id="GO:0005730">
    <property type="term" value="C:nucleolus"/>
    <property type="evidence" value="ECO:0007669"/>
    <property type="project" value="UniProtKB-SubCell"/>
</dbReference>
<proteinExistence type="inferred from homology"/>
<comment type="caution">
    <text evidence="5">The sequence shown here is derived from an EMBL/GenBank/DDBJ whole genome shotgun (WGS) entry which is preliminary data.</text>
</comment>
<feature type="region of interest" description="Disordered" evidence="4">
    <location>
        <begin position="1"/>
        <end position="52"/>
    </location>
</feature>
<dbReference type="PANTHER" id="PTHR31109:SF2">
    <property type="entry name" value="RIBOSOME BIOGENESIS PROTEIN SLX9 HOMOLOG"/>
    <property type="match status" value="1"/>
</dbReference>
<comment type="subcellular location">
    <subcellularLocation>
        <location evidence="1">Nucleus</location>
        <location evidence="1">Nucleolus</location>
    </subcellularLocation>
</comment>
<evidence type="ECO:0000256" key="4">
    <source>
        <dbReference type="SAM" id="MobiDB-lite"/>
    </source>
</evidence>
<name>A0A9W7EYI8_9STRA</name>
<evidence type="ECO:0000313" key="6">
    <source>
        <dbReference type="Proteomes" id="UP001165160"/>
    </source>
</evidence>
<dbReference type="EMBL" id="BRXX01000197">
    <property type="protein sequence ID" value="GMH97204.1"/>
    <property type="molecule type" value="Genomic_DNA"/>
</dbReference>
<dbReference type="PANTHER" id="PTHR31109">
    <property type="entry name" value="PROTEIN FAM207A"/>
    <property type="match status" value="1"/>
</dbReference>
<dbReference type="GO" id="GO:0030688">
    <property type="term" value="C:preribosome, small subunit precursor"/>
    <property type="evidence" value="ECO:0007669"/>
    <property type="project" value="InterPro"/>
</dbReference>
<comment type="similarity">
    <text evidence="2">Belongs to the SLX9 family.</text>
</comment>
<dbReference type="Proteomes" id="UP001165160">
    <property type="component" value="Unassembled WGS sequence"/>
</dbReference>
<dbReference type="InterPro" id="IPR028160">
    <property type="entry name" value="Slx9-like"/>
</dbReference>
<accession>A0A9W7EYI8</accession>
<evidence type="ECO:0000256" key="2">
    <source>
        <dbReference type="ARBA" id="ARBA00011022"/>
    </source>
</evidence>
<organism evidence="5 6">
    <name type="scientific">Triparma verrucosa</name>
    <dbReference type="NCBI Taxonomy" id="1606542"/>
    <lineage>
        <taxon>Eukaryota</taxon>
        <taxon>Sar</taxon>
        <taxon>Stramenopiles</taxon>
        <taxon>Ochrophyta</taxon>
        <taxon>Bolidophyceae</taxon>
        <taxon>Parmales</taxon>
        <taxon>Triparmaceae</taxon>
        <taxon>Triparma</taxon>
    </lineage>
</organism>
<evidence type="ECO:0008006" key="7">
    <source>
        <dbReference type="Google" id="ProtNLM"/>
    </source>
</evidence>
<feature type="compositionally biased region" description="Basic and acidic residues" evidence="4">
    <location>
        <begin position="14"/>
        <end position="27"/>
    </location>
</feature>
<feature type="compositionally biased region" description="Low complexity" evidence="4">
    <location>
        <begin position="78"/>
        <end position="88"/>
    </location>
</feature>
<dbReference type="Pfam" id="PF15341">
    <property type="entry name" value="SLX9"/>
    <property type="match status" value="1"/>
</dbReference>
<dbReference type="GO" id="GO:0030686">
    <property type="term" value="C:90S preribosome"/>
    <property type="evidence" value="ECO:0007669"/>
    <property type="project" value="InterPro"/>
</dbReference>
<dbReference type="GO" id="GO:0000462">
    <property type="term" value="P:maturation of SSU-rRNA from tricistronic rRNA transcript (SSU-rRNA, 5.8S rRNA, LSU-rRNA)"/>
    <property type="evidence" value="ECO:0007669"/>
    <property type="project" value="InterPro"/>
</dbReference>
<evidence type="ECO:0000313" key="5">
    <source>
        <dbReference type="EMBL" id="GMH97204.1"/>
    </source>
</evidence>
<sequence length="170" mass="18917">MPKANKVGKSRINAKSDKPNDSSKTTDDVPNLISKTQQLSRGQKKKLAKRQQYEARMKMVNNSLLLQSHRSKKKSDCLLSGLSSALPSVPSPSPPPPPPKQTSIKTNLQKQKLSIEEKAQHKLVLEHPTFKSNPFEAIKLHLNNSLAEAVPASKKVKEVKVKRNGSRKRN</sequence>
<keyword evidence="6" id="KW-1185">Reference proteome</keyword>
<dbReference type="AlphaFoldDB" id="A0A9W7EYI8"/>
<feature type="compositionally biased region" description="Pro residues" evidence="4">
    <location>
        <begin position="89"/>
        <end position="100"/>
    </location>
</feature>
<evidence type="ECO:0000256" key="3">
    <source>
        <dbReference type="ARBA" id="ARBA00023242"/>
    </source>
</evidence>